<organism evidence="2 3">
    <name type="scientific">Svornostia abyssi</name>
    <dbReference type="NCBI Taxonomy" id="2898438"/>
    <lineage>
        <taxon>Bacteria</taxon>
        <taxon>Bacillati</taxon>
        <taxon>Actinomycetota</taxon>
        <taxon>Thermoleophilia</taxon>
        <taxon>Solirubrobacterales</taxon>
        <taxon>Baekduiaceae</taxon>
        <taxon>Svornostia</taxon>
    </lineage>
</organism>
<keyword evidence="1" id="KW-0732">Signal</keyword>
<accession>A0ABY5PAP5</accession>
<evidence type="ECO:0000256" key="1">
    <source>
        <dbReference type="SAM" id="SignalP"/>
    </source>
</evidence>
<keyword evidence="3" id="KW-1185">Reference proteome</keyword>
<reference evidence="3" key="1">
    <citation type="submission" date="2021-11" db="EMBL/GenBank/DDBJ databases">
        <title>Cultivation dependent microbiological survey of springs from the worlds oldest radium mine currently devoted to the extraction of radon-saturated water.</title>
        <authorList>
            <person name="Kapinusova G."/>
            <person name="Smrhova T."/>
            <person name="Strejcek M."/>
            <person name="Suman J."/>
            <person name="Jani K."/>
            <person name="Pajer P."/>
            <person name="Uhlik O."/>
        </authorList>
    </citation>
    <scope>NUCLEOTIDE SEQUENCE [LARGE SCALE GENOMIC DNA]</scope>
    <source>
        <strain evidence="3">J379</strain>
    </source>
</reference>
<evidence type="ECO:0008006" key="4">
    <source>
        <dbReference type="Google" id="ProtNLM"/>
    </source>
</evidence>
<protein>
    <recommendedName>
        <fullName evidence="4">DUF541 domain-containing protein</fullName>
    </recommendedName>
</protein>
<evidence type="ECO:0000313" key="2">
    <source>
        <dbReference type="EMBL" id="UUY01755.1"/>
    </source>
</evidence>
<dbReference type="EMBL" id="CP088295">
    <property type="protein sequence ID" value="UUY01755.1"/>
    <property type="molecule type" value="Genomic_DNA"/>
</dbReference>
<dbReference type="Proteomes" id="UP001058860">
    <property type="component" value="Chromosome"/>
</dbReference>
<evidence type="ECO:0000313" key="3">
    <source>
        <dbReference type="Proteomes" id="UP001058860"/>
    </source>
</evidence>
<sequence length="232" mass="24478">MLRRKTYAAVAAAALITALSGAPAQGAVTTYTVVGGETRLTMADDLTAALAAREVAVSPLAPASGTAPVVLPVTAGRVRDDGLAGLAHRGGVRLASAEYGTAIRKLTVVASGERVYLAASVDRRPAEDAQERYDAARTRYARVRARAGAGPRLRAARRELRRARRGLGPKPARVRLGRLDRVQTSVEAPFVAGTADVVLTERATAVLNRELAVDALRPGMRFGALETRFELS</sequence>
<dbReference type="RefSeq" id="WP_353862304.1">
    <property type="nucleotide sequence ID" value="NZ_CP088295.1"/>
</dbReference>
<gene>
    <name evidence="2" type="ORF">LRS13_13585</name>
</gene>
<feature type="signal peptide" evidence="1">
    <location>
        <begin position="1"/>
        <end position="24"/>
    </location>
</feature>
<proteinExistence type="predicted"/>
<feature type="chain" id="PRO_5047272848" description="DUF541 domain-containing protein" evidence="1">
    <location>
        <begin position="25"/>
        <end position="232"/>
    </location>
</feature>
<name>A0ABY5PAP5_9ACTN</name>